<dbReference type="EMBL" id="MECQ01000001">
    <property type="protein sequence ID" value="ODV57196.1"/>
    <property type="molecule type" value="Genomic_DNA"/>
</dbReference>
<dbReference type="OrthoDB" id="9768284at2"/>
<dbReference type="SUPFAM" id="SSF55729">
    <property type="entry name" value="Acyl-CoA N-acyltransferases (Nat)"/>
    <property type="match status" value="1"/>
</dbReference>
<dbReference type="AlphaFoldDB" id="A0A1E4R9Q7"/>
<reference evidence="2 3" key="1">
    <citation type="submission" date="2016-09" db="EMBL/GenBank/DDBJ databases">
        <title>Draft genome sequence of the soil isolate, Lysinibacillus fusiformis M5, a potential hypoxanthine producer.</title>
        <authorList>
            <person name="Gallegos-Monterrosa R."/>
            <person name="Maroti G."/>
            <person name="Balint B."/>
            <person name="Kovacs A.T."/>
        </authorList>
    </citation>
    <scope>NUCLEOTIDE SEQUENCE [LARGE SCALE GENOMIC DNA]</scope>
    <source>
        <strain evidence="2 3">M5</strain>
    </source>
</reference>
<sequence length="391" mass="46369">MDIRIVSPNDYGQIHQLRDYCFPNKYTGPRREDFHYWIEHSATLGAYDAKKVVGQLLILPLNMTVHGISYKMGGIGFVATYPEYRQQGIIKRLMTEALQNMRENKQSISVLAPFSVSFYRHFGWELFFEKLYYTIPQSMFPSFGKQLDVVKRMSFEWPDSELFEKIKDFHQAMAISQNGGMIRDDAWWKRIERRSPDSHFAAYFNEDHLEGYIRYTIQQGTFEIQDFIVANYSAEQAMWRYMTSHAASVSNMKGVTSNHRPFGFYFEEPQFKKEVKQDVMVRVVDVYAFMKQYPWKDIHETLYVRIEDKYCHWNEQIYQINKSGHVSIIETNSIIDMHMLTLPINLFSAMMVGYLSVKDAVMYANQPIEEMIIQQWQWALPTEKPAFYEYF</sequence>
<dbReference type="Gene3D" id="3.40.630.30">
    <property type="match status" value="2"/>
</dbReference>
<dbReference type="InterPro" id="IPR000182">
    <property type="entry name" value="GNAT_dom"/>
</dbReference>
<dbReference type="SUPFAM" id="SSF55718">
    <property type="entry name" value="SCP-like"/>
    <property type="match status" value="1"/>
</dbReference>
<dbReference type="InterPro" id="IPR041380">
    <property type="entry name" value="Acetyltransf_17"/>
</dbReference>
<dbReference type="GO" id="GO:0034069">
    <property type="term" value="F:aminoglycoside N-acetyltransferase activity"/>
    <property type="evidence" value="ECO:0007669"/>
    <property type="project" value="TreeGrafter"/>
</dbReference>
<dbReference type="PANTHER" id="PTHR37817:SF1">
    <property type="entry name" value="N-ACETYLTRANSFERASE EIS"/>
    <property type="match status" value="1"/>
</dbReference>
<evidence type="ECO:0000313" key="3">
    <source>
        <dbReference type="Proteomes" id="UP000094784"/>
    </source>
</evidence>
<dbReference type="GO" id="GO:0030649">
    <property type="term" value="P:aminoglycoside antibiotic catabolic process"/>
    <property type="evidence" value="ECO:0007669"/>
    <property type="project" value="TreeGrafter"/>
</dbReference>
<feature type="domain" description="N-acetyltransferase" evidence="1">
    <location>
        <begin position="1"/>
        <end position="144"/>
    </location>
</feature>
<dbReference type="Gene3D" id="3.30.1050.10">
    <property type="entry name" value="SCP2 sterol-binding domain"/>
    <property type="match status" value="1"/>
</dbReference>
<gene>
    <name evidence="2" type="ORF">BG258_15415</name>
</gene>
<dbReference type="PANTHER" id="PTHR37817">
    <property type="entry name" value="N-ACETYLTRANSFERASE EIS"/>
    <property type="match status" value="1"/>
</dbReference>
<accession>A0A1E4R9Q7</accession>
<organism evidence="2 3">
    <name type="scientific">Lysinibacillus fusiformis</name>
    <dbReference type="NCBI Taxonomy" id="28031"/>
    <lineage>
        <taxon>Bacteria</taxon>
        <taxon>Bacillati</taxon>
        <taxon>Bacillota</taxon>
        <taxon>Bacilli</taxon>
        <taxon>Bacillales</taxon>
        <taxon>Bacillaceae</taxon>
        <taxon>Lysinibacillus</taxon>
    </lineage>
</organism>
<dbReference type="PROSITE" id="PS51186">
    <property type="entry name" value="GNAT"/>
    <property type="match status" value="1"/>
</dbReference>
<dbReference type="CDD" id="cd04301">
    <property type="entry name" value="NAT_SF"/>
    <property type="match status" value="1"/>
</dbReference>
<proteinExistence type="predicted"/>
<dbReference type="Pfam" id="PF13527">
    <property type="entry name" value="Acetyltransf_9"/>
    <property type="match status" value="1"/>
</dbReference>
<dbReference type="RefSeq" id="WP_069482109.1">
    <property type="nucleotide sequence ID" value="NZ_KV766182.1"/>
</dbReference>
<evidence type="ECO:0000259" key="1">
    <source>
        <dbReference type="PROSITE" id="PS51186"/>
    </source>
</evidence>
<comment type="caution">
    <text evidence="2">The sequence shown here is derived from an EMBL/GenBank/DDBJ whole genome shotgun (WGS) entry which is preliminary data.</text>
</comment>
<evidence type="ECO:0000313" key="2">
    <source>
        <dbReference type="EMBL" id="ODV57196.1"/>
    </source>
</evidence>
<dbReference type="InterPro" id="IPR025559">
    <property type="entry name" value="Eis_dom"/>
</dbReference>
<dbReference type="Pfam" id="PF13530">
    <property type="entry name" value="SCP2_2"/>
    <property type="match status" value="1"/>
</dbReference>
<dbReference type="Proteomes" id="UP000094784">
    <property type="component" value="Unassembled WGS sequence"/>
</dbReference>
<dbReference type="InterPro" id="IPR036527">
    <property type="entry name" value="SCP2_sterol-bd_dom_sf"/>
</dbReference>
<protein>
    <submittedName>
        <fullName evidence="2">GNAT family N-acetyltransferase</fullName>
    </submittedName>
</protein>
<keyword evidence="2" id="KW-0808">Transferase</keyword>
<dbReference type="InterPro" id="IPR016181">
    <property type="entry name" value="Acyl_CoA_acyltransferase"/>
</dbReference>
<dbReference type="InterPro" id="IPR051554">
    <property type="entry name" value="Acetyltransferase_Eis"/>
</dbReference>
<dbReference type="Pfam" id="PF17668">
    <property type="entry name" value="Acetyltransf_17"/>
    <property type="match status" value="1"/>
</dbReference>
<name>A0A1E4R9Q7_9BACI</name>